<dbReference type="GO" id="GO:0061630">
    <property type="term" value="F:ubiquitin protein ligase activity"/>
    <property type="evidence" value="ECO:0007669"/>
    <property type="project" value="InterPro"/>
</dbReference>
<dbReference type="GO" id="GO:0043161">
    <property type="term" value="P:proteasome-mediated ubiquitin-dependent protein catabolic process"/>
    <property type="evidence" value="ECO:0007669"/>
    <property type="project" value="TreeGrafter"/>
</dbReference>
<keyword evidence="2 3" id="KW-0833">Ubl conjugation pathway</keyword>
<dbReference type="GO" id="GO:0016607">
    <property type="term" value="C:nuclear speck"/>
    <property type="evidence" value="ECO:0007669"/>
    <property type="project" value="TreeGrafter"/>
</dbReference>
<sequence>VDAQIQSFRAGVNDVLPVQSLVSFSRSELREMFCGEDRIDWDEQALLNHMHPTGGLTERSSTYKFLVAVLLELDQAERSRFLDFVSSCPRLPPGGMAKFHVDVFPDTGATRHGFPRSRACANQLYLPPYASKDELQEKLYEAMHCSAGNHEQKVRDL</sequence>
<dbReference type="PANTHER" id="PTHR45670">
    <property type="entry name" value="E3 UBIQUITIN-PROTEIN LIGASE TRIP12"/>
    <property type="match status" value="1"/>
</dbReference>
<comment type="caution">
    <text evidence="5">The sequence shown here is derived from an EMBL/GenBank/DDBJ whole genome shotgun (WGS) entry which is preliminary data.</text>
</comment>
<accession>A0A813GQ08</accession>
<evidence type="ECO:0000256" key="3">
    <source>
        <dbReference type="PROSITE-ProRule" id="PRU00104"/>
    </source>
</evidence>
<dbReference type="Proteomes" id="UP000654075">
    <property type="component" value="Unassembled WGS sequence"/>
</dbReference>
<feature type="active site" description="Glycyl thioester intermediate" evidence="3">
    <location>
        <position position="120"/>
    </location>
</feature>
<dbReference type="InterPro" id="IPR000569">
    <property type="entry name" value="HECT_dom"/>
</dbReference>
<proteinExistence type="predicted"/>
<evidence type="ECO:0000313" key="5">
    <source>
        <dbReference type="EMBL" id="CAE8627380.1"/>
    </source>
</evidence>
<dbReference type="OrthoDB" id="271273at2759"/>
<dbReference type="SUPFAM" id="SSF56204">
    <property type="entry name" value="Hect, E3 ligase catalytic domain"/>
    <property type="match status" value="1"/>
</dbReference>
<evidence type="ECO:0000256" key="1">
    <source>
        <dbReference type="ARBA" id="ARBA00022679"/>
    </source>
</evidence>
<feature type="domain" description="HECT" evidence="4">
    <location>
        <begin position="1"/>
        <end position="148"/>
    </location>
</feature>
<keyword evidence="1" id="KW-0808">Transferase</keyword>
<name>A0A813GQ08_POLGL</name>
<dbReference type="InterPro" id="IPR035983">
    <property type="entry name" value="Hect_E3_ubiquitin_ligase"/>
</dbReference>
<gene>
    <name evidence="5" type="ORF">PGLA1383_LOCUS44165</name>
</gene>
<reference evidence="5" key="1">
    <citation type="submission" date="2021-02" db="EMBL/GenBank/DDBJ databases">
        <authorList>
            <person name="Dougan E. K."/>
            <person name="Rhodes N."/>
            <person name="Thang M."/>
            <person name="Chan C."/>
        </authorList>
    </citation>
    <scope>NUCLEOTIDE SEQUENCE</scope>
</reference>
<dbReference type="GO" id="GO:0000209">
    <property type="term" value="P:protein polyubiquitination"/>
    <property type="evidence" value="ECO:0007669"/>
    <property type="project" value="TreeGrafter"/>
</dbReference>
<evidence type="ECO:0000256" key="2">
    <source>
        <dbReference type="ARBA" id="ARBA00022786"/>
    </source>
</evidence>
<dbReference type="PANTHER" id="PTHR45670:SF1">
    <property type="entry name" value="E3 UBIQUITIN-PROTEIN LIGASE HECTD1"/>
    <property type="match status" value="1"/>
</dbReference>
<feature type="non-terminal residue" evidence="5">
    <location>
        <position position="1"/>
    </location>
</feature>
<keyword evidence="6" id="KW-1185">Reference proteome</keyword>
<dbReference type="InterPro" id="IPR045322">
    <property type="entry name" value="HECTD1/TRIP12-like"/>
</dbReference>
<dbReference type="Pfam" id="PF00632">
    <property type="entry name" value="HECT"/>
    <property type="match status" value="1"/>
</dbReference>
<protein>
    <recommendedName>
        <fullName evidence="4">HECT domain-containing protein</fullName>
    </recommendedName>
</protein>
<evidence type="ECO:0000259" key="4">
    <source>
        <dbReference type="PROSITE" id="PS50237"/>
    </source>
</evidence>
<dbReference type="EMBL" id="CAJNNV010029161">
    <property type="protein sequence ID" value="CAE8627380.1"/>
    <property type="molecule type" value="Genomic_DNA"/>
</dbReference>
<evidence type="ECO:0000313" key="6">
    <source>
        <dbReference type="Proteomes" id="UP000654075"/>
    </source>
</evidence>
<dbReference type="Gene3D" id="3.30.2410.10">
    <property type="entry name" value="Hect, E3 ligase catalytic domain"/>
    <property type="match status" value="1"/>
</dbReference>
<dbReference type="AlphaFoldDB" id="A0A813GQ08"/>
<organism evidence="5 6">
    <name type="scientific">Polarella glacialis</name>
    <name type="common">Dinoflagellate</name>
    <dbReference type="NCBI Taxonomy" id="89957"/>
    <lineage>
        <taxon>Eukaryota</taxon>
        <taxon>Sar</taxon>
        <taxon>Alveolata</taxon>
        <taxon>Dinophyceae</taxon>
        <taxon>Suessiales</taxon>
        <taxon>Suessiaceae</taxon>
        <taxon>Polarella</taxon>
    </lineage>
</organism>
<dbReference type="PROSITE" id="PS50237">
    <property type="entry name" value="HECT"/>
    <property type="match status" value="1"/>
</dbReference>